<name>A0A9W9QE26_9EURO</name>
<dbReference type="GO" id="GO:0005815">
    <property type="term" value="C:microtubule organizing center"/>
    <property type="evidence" value="ECO:0007669"/>
    <property type="project" value="TreeGrafter"/>
</dbReference>
<dbReference type="SUPFAM" id="SSF50969">
    <property type="entry name" value="YVTN repeat-like/Quinoprotein amine dehydrogenase"/>
    <property type="match status" value="1"/>
</dbReference>
<dbReference type="PANTHER" id="PTHR16220:SF0">
    <property type="entry name" value="WD REPEAT-CONTAINING PROTEIN WRAP73"/>
    <property type="match status" value="1"/>
</dbReference>
<dbReference type="OrthoDB" id="308690at2759"/>
<reference evidence="1" key="1">
    <citation type="submission" date="2022-12" db="EMBL/GenBank/DDBJ databases">
        <authorList>
            <person name="Petersen C."/>
        </authorList>
    </citation>
    <scope>NUCLEOTIDE SEQUENCE</scope>
    <source>
        <strain evidence="1">IBT 21472</strain>
    </source>
</reference>
<accession>A0A9W9QE26</accession>
<dbReference type="AlphaFoldDB" id="A0A9W9QE26"/>
<organism evidence="1 2">
    <name type="scientific">Penicillium atrosanguineum</name>
    <dbReference type="NCBI Taxonomy" id="1132637"/>
    <lineage>
        <taxon>Eukaryota</taxon>
        <taxon>Fungi</taxon>
        <taxon>Dikarya</taxon>
        <taxon>Ascomycota</taxon>
        <taxon>Pezizomycotina</taxon>
        <taxon>Eurotiomycetes</taxon>
        <taxon>Eurotiomycetidae</taxon>
        <taxon>Eurotiales</taxon>
        <taxon>Aspergillaceae</taxon>
        <taxon>Penicillium</taxon>
    </lineage>
</organism>
<protein>
    <submittedName>
        <fullName evidence="1">Uncharacterized protein</fullName>
    </submittedName>
</protein>
<dbReference type="EMBL" id="JAPZBO010000001">
    <property type="protein sequence ID" value="KAJ5331920.1"/>
    <property type="molecule type" value="Genomic_DNA"/>
</dbReference>
<reference evidence="1" key="2">
    <citation type="journal article" date="2023" name="IMA Fungus">
        <title>Comparative genomic study of the Penicillium genus elucidates a diverse pangenome and 15 lateral gene transfer events.</title>
        <authorList>
            <person name="Petersen C."/>
            <person name="Sorensen T."/>
            <person name="Nielsen M.R."/>
            <person name="Sondergaard T.E."/>
            <person name="Sorensen J.L."/>
            <person name="Fitzpatrick D.A."/>
            <person name="Frisvad J.C."/>
            <person name="Nielsen K.L."/>
        </authorList>
    </citation>
    <scope>NUCLEOTIDE SEQUENCE</scope>
    <source>
        <strain evidence="1">IBT 21472</strain>
    </source>
</reference>
<evidence type="ECO:0000313" key="1">
    <source>
        <dbReference type="EMBL" id="KAJ5331920.1"/>
    </source>
</evidence>
<comment type="caution">
    <text evidence="1">The sequence shown here is derived from an EMBL/GenBank/DDBJ whole genome shotgun (WGS) entry which is preliminary data.</text>
</comment>
<keyword evidence="2" id="KW-1185">Reference proteome</keyword>
<dbReference type="Gene3D" id="2.130.10.10">
    <property type="entry name" value="YVTN repeat-like/Quinoprotein amine dehydrogenase"/>
    <property type="match status" value="2"/>
</dbReference>
<sequence length="486" mass="54324">MDSSTGSLRPMELRVSDDGLYAAHMRGKDLAVFWKLAAERKEIDLERLKSNGLKTIKFTPTQTYDPDGPFSEKNRRLLTHQVVSVTIWKFHPLEQLAEIQNIEPESLYVDFGGNENEVLVFHNWNTKLTIYSLSAERSIVIKSPKLAHSLGYGYRPKTKQLAILLKPETTDILTVHESQSYDLVNRTVLPTVDAQGLKWSPDGKWIAVWDIASAGTKVLIFTADGQLFRTYPNASGSEDENDTGVRQIEWSPVIGHNGTSEILAVCKVNGNIELLRTHTFSSSTVLSHVFQVDSTTPRIWRERSTNALGDAEYTETSSSSAFNMSADSSAGTHRSASIVTFNADGTLLATVDSTKSNVVWIWSLEGTPTLTSALVHEQPVRQLTWNPSTSQLLINTVTNNLPSVRYWSPQSQPMIARVPTKKSDSGRYEVKWLTVPDQRFLVEPSFDYIHDSPFWFGSSEEWVVGYLSEEGGTAYFKVINSIVNSP</sequence>
<dbReference type="PANTHER" id="PTHR16220">
    <property type="entry name" value="WD REPEAT PROTEIN 8-RELATED"/>
    <property type="match status" value="1"/>
</dbReference>
<gene>
    <name evidence="1" type="ORF">N7476_001703</name>
</gene>
<dbReference type="Proteomes" id="UP001147746">
    <property type="component" value="Unassembled WGS sequence"/>
</dbReference>
<proteinExistence type="predicted"/>
<dbReference type="GO" id="GO:1990810">
    <property type="term" value="P:microtubule anchoring at mitotic spindle pole body"/>
    <property type="evidence" value="ECO:0007669"/>
    <property type="project" value="TreeGrafter"/>
</dbReference>
<dbReference type="InterPro" id="IPR052778">
    <property type="entry name" value="Centrosome-WD_assoc"/>
</dbReference>
<dbReference type="InterPro" id="IPR015943">
    <property type="entry name" value="WD40/YVTN_repeat-like_dom_sf"/>
</dbReference>
<dbReference type="InterPro" id="IPR011044">
    <property type="entry name" value="Quino_amine_DH_bsu"/>
</dbReference>
<dbReference type="GO" id="GO:1990811">
    <property type="term" value="C:MWP complex"/>
    <property type="evidence" value="ECO:0007669"/>
    <property type="project" value="TreeGrafter"/>
</dbReference>
<evidence type="ECO:0000313" key="2">
    <source>
        <dbReference type="Proteomes" id="UP001147746"/>
    </source>
</evidence>